<dbReference type="FunFam" id="3.40.50.300:FF:000134">
    <property type="entry name" value="Iron-enterobactin ABC transporter ATP-binding protein"/>
    <property type="match status" value="1"/>
</dbReference>
<comment type="subcellular location">
    <subcellularLocation>
        <location evidence="1">Cell membrane</location>
        <topology evidence="1">Peripheral membrane protein</topology>
    </subcellularLocation>
</comment>
<accession>A0A919NPX2</accession>
<keyword evidence="6 11" id="KW-0067">ATP-binding</keyword>
<keyword evidence="3" id="KW-1003">Cell membrane</keyword>
<dbReference type="SUPFAM" id="SSF52540">
    <property type="entry name" value="P-loop containing nucleoside triphosphate hydrolases"/>
    <property type="match status" value="1"/>
</dbReference>
<proteinExistence type="predicted"/>
<reference evidence="11" key="1">
    <citation type="submission" date="2021-01" db="EMBL/GenBank/DDBJ databases">
        <title>Whole genome shotgun sequence of Actinoplanes tereljensis NBRC 105297.</title>
        <authorList>
            <person name="Komaki H."/>
            <person name="Tamura T."/>
        </authorList>
    </citation>
    <scope>NUCLEOTIDE SEQUENCE</scope>
    <source>
        <strain evidence="11">NBRC 105297</strain>
    </source>
</reference>
<dbReference type="InterPro" id="IPR051535">
    <property type="entry name" value="Siderophore_ABC-ATPase"/>
</dbReference>
<keyword evidence="12" id="KW-1185">Reference proteome</keyword>
<dbReference type="GO" id="GO:0005886">
    <property type="term" value="C:plasma membrane"/>
    <property type="evidence" value="ECO:0007669"/>
    <property type="project" value="UniProtKB-SubCell"/>
</dbReference>
<dbReference type="Proteomes" id="UP000623608">
    <property type="component" value="Unassembled WGS sequence"/>
</dbReference>
<keyword evidence="7" id="KW-0408">Iron</keyword>
<evidence type="ECO:0000256" key="8">
    <source>
        <dbReference type="ARBA" id="ARBA00023065"/>
    </source>
</evidence>
<evidence type="ECO:0000313" key="11">
    <source>
        <dbReference type="EMBL" id="GIF21707.1"/>
    </source>
</evidence>
<dbReference type="PANTHER" id="PTHR42771:SF2">
    <property type="entry name" value="IRON(3+)-HYDROXAMATE IMPORT ATP-BINDING PROTEIN FHUC"/>
    <property type="match status" value="1"/>
</dbReference>
<evidence type="ECO:0000256" key="5">
    <source>
        <dbReference type="ARBA" id="ARBA00022741"/>
    </source>
</evidence>
<dbReference type="PROSITE" id="PS50893">
    <property type="entry name" value="ABC_TRANSPORTER_2"/>
    <property type="match status" value="1"/>
</dbReference>
<evidence type="ECO:0000256" key="9">
    <source>
        <dbReference type="ARBA" id="ARBA00023136"/>
    </source>
</evidence>
<keyword evidence="8" id="KW-0406">Ion transport</keyword>
<evidence type="ECO:0000256" key="2">
    <source>
        <dbReference type="ARBA" id="ARBA00022448"/>
    </source>
</evidence>
<evidence type="ECO:0000256" key="3">
    <source>
        <dbReference type="ARBA" id="ARBA00022475"/>
    </source>
</evidence>
<feature type="domain" description="ABC transporter" evidence="10">
    <location>
        <begin position="5"/>
        <end position="241"/>
    </location>
</feature>
<dbReference type="GO" id="GO:0005524">
    <property type="term" value="F:ATP binding"/>
    <property type="evidence" value="ECO:0007669"/>
    <property type="project" value="UniProtKB-KW"/>
</dbReference>
<dbReference type="EMBL" id="BOMY01000031">
    <property type="protein sequence ID" value="GIF21707.1"/>
    <property type="molecule type" value="Genomic_DNA"/>
</dbReference>
<keyword evidence="5" id="KW-0547">Nucleotide-binding</keyword>
<dbReference type="PROSITE" id="PS00211">
    <property type="entry name" value="ABC_TRANSPORTER_1"/>
    <property type="match status" value="1"/>
</dbReference>
<evidence type="ECO:0000256" key="7">
    <source>
        <dbReference type="ARBA" id="ARBA00023004"/>
    </source>
</evidence>
<dbReference type="InterPro" id="IPR027417">
    <property type="entry name" value="P-loop_NTPase"/>
</dbReference>
<dbReference type="Gene3D" id="3.40.50.300">
    <property type="entry name" value="P-loop containing nucleotide triphosphate hydrolases"/>
    <property type="match status" value="1"/>
</dbReference>
<keyword evidence="2" id="KW-0813">Transport</keyword>
<dbReference type="CDD" id="cd03214">
    <property type="entry name" value="ABC_Iron-Siderophores_B12_Hemin"/>
    <property type="match status" value="1"/>
</dbReference>
<evidence type="ECO:0000256" key="1">
    <source>
        <dbReference type="ARBA" id="ARBA00004202"/>
    </source>
</evidence>
<evidence type="ECO:0000259" key="10">
    <source>
        <dbReference type="PROSITE" id="PS50893"/>
    </source>
</evidence>
<dbReference type="InterPro" id="IPR003593">
    <property type="entry name" value="AAA+_ATPase"/>
</dbReference>
<keyword evidence="4" id="KW-0410">Iron transport</keyword>
<gene>
    <name evidence="11" type="ORF">Ate02nite_44370</name>
</gene>
<dbReference type="PANTHER" id="PTHR42771">
    <property type="entry name" value="IRON(3+)-HYDROXAMATE IMPORT ATP-BINDING PROTEIN FHUC"/>
    <property type="match status" value="1"/>
</dbReference>
<name>A0A919NPX2_9ACTN</name>
<dbReference type="SMART" id="SM00382">
    <property type="entry name" value="AAA"/>
    <property type="match status" value="1"/>
</dbReference>
<comment type="caution">
    <text evidence="11">The sequence shown here is derived from an EMBL/GenBank/DDBJ whole genome shotgun (WGS) entry which is preliminary data.</text>
</comment>
<dbReference type="GO" id="GO:0016887">
    <property type="term" value="F:ATP hydrolysis activity"/>
    <property type="evidence" value="ECO:0007669"/>
    <property type="project" value="InterPro"/>
</dbReference>
<dbReference type="Pfam" id="PF00005">
    <property type="entry name" value="ABC_tran"/>
    <property type="match status" value="1"/>
</dbReference>
<dbReference type="AlphaFoldDB" id="A0A919NPX2"/>
<keyword evidence="9" id="KW-0472">Membrane</keyword>
<dbReference type="GO" id="GO:0006826">
    <property type="term" value="P:iron ion transport"/>
    <property type="evidence" value="ECO:0007669"/>
    <property type="project" value="UniProtKB-KW"/>
</dbReference>
<organism evidence="11 12">
    <name type="scientific">Paractinoplanes tereljensis</name>
    <dbReference type="NCBI Taxonomy" id="571912"/>
    <lineage>
        <taxon>Bacteria</taxon>
        <taxon>Bacillati</taxon>
        <taxon>Actinomycetota</taxon>
        <taxon>Actinomycetes</taxon>
        <taxon>Micromonosporales</taxon>
        <taxon>Micromonosporaceae</taxon>
        <taxon>Paractinoplanes</taxon>
    </lineage>
</organism>
<evidence type="ECO:0000256" key="4">
    <source>
        <dbReference type="ARBA" id="ARBA00022496"/>
    </source>
</evidence>
<dbReference type="InterPro" id="IPR017871">
    <property type="entry name" value="ABC_transporter-like_CS"/>
</dbReference>
<dbReference type="RefSeq" id="WP_203808530.1">
    <property type="nucleotide sequence ID" value="NZ_BOMY01000031.1"/>
</dbReference>
<protein>
    <submittedName>
        <fullName evidence="11">Cobalamin/Fe3+-siderophore ABC transporter ATP-binding protein</fullName>
    </submittedName>
</protein>
<dbReference type="InterPro" id="IPR003439">
    <property type="entry name" value="ABC_transporter-like_ATP-bd"/>
</dbReference>
<evidence type="ECO:0000256" key="6">
    <source>
        <dbReference type="ARBA" id="ARBA00022840"/>
    </source>
</evidence>
<evidence type="ECO:0000313" key="12">
    <source>
        <dbReference type="Proteomes" id="UP000623608"/>
    </source>
</evidence>
<sequence>MTTALEARGLRVAYDGTVVLDGLDLSIESGQITTLVGANGSGKSTLLKTLGRILKPSSGEVLLEGSAITSIGTKEVARRLAILPQSPSAPTGISVRELVMRGRNPHQTWARPWSAEDAAIVAEALAATGLSEVADRDVGALSGGQRQRVWIALVVAQQAGTLLLDEPTTFLDLTHQLSVLRLVRRINRDSGATVVMVLHDLSLAARYSDRLVVLHRGAVVADGTPAEVLTPSVLRTAFDLDARVVPDPVTGTPLVVPEEGPS</sequence>